<dbReference type="GO" id="GO:0006782">
    <property type="term" value="P:protoporphyrinogen IX biosynthetic process"/>
    <property type="evidence" value="ECO:0007669"/>
    <property type="project" value="TreeGrafter"/>
</dbReference>
<evidence type="ECO:0000313" key="9">
    <source>
        <dbReference type="EMBL" id="KAF2618011.1"/>
    </source>
</evidence>
<evidence type="ECO:0000313" key="10">
    <source>
        <dbReference type="Proteomes" id="UP000712281"/>
    </source>
</evidence>
<accession>A0A8S9MJC8</accession>
<dbReference type="PANTHER" id="PTHR10755">
    <property type="entry name" value="COPROPORPHYRINOGEN III OXIDASE, MITOCHONDRIAL"/>
    <property type="match status" value="1"/>
</dbReference>
<feature type="domain" description="TPX2 central" evidence="8">
    <location>
        <begin position="87"/>
        <end position="177"/>
    </location>
</feature>
<dbReference type="InterPro" id="IPR018375">
    <property type="entry name" value="Coprogen_oxidase_CS"/>
</dbReference>
<dbReference type="AlphaFoldDB" id="A0A8S9MJC8"/>
<dbReference type="PANTHER" id="PTHR10755:SF0">
    <property type="entry name" value="OXYGEN-DEPENDENT COPROPORPHYRINOGEN-III OXIDASE, MITOCHONDRIAL"/>
    <property type="match status" value="1"/>
</dbReference>
<evidence type="ECO:0000256" key="3">
    <source>
        <dbReference type="ARBA" id="ARBA00011738"/>
    </source>
</evidence>
<proteinExistence type="inferred from homology"/>
<dbReference type="InterPro" id="IPR001260">
    <property type="entry name" value="Coprogen_oxidase_aer"/>
</dbReference>
<dbReference type="SUPFAM" id="SSF102886">
    <property type="entry name" value="Coproporphyrinogen III oxidase"/>
    <property type="match status" value="1"/>
</dbReference>
<dbReference type="GO" id="GO:0004109">
    <property type="term" value="F:coproporphyrinogen oxidase activity"/>
    <property type="evidence" value="ECO:0007669"/>
    <property type="project" value="UniProtKB-EC"/>
</dbReference>
<sequence length="457" mass="52844">MLVHVVLKFLTLNPKPTTLLHKTRQGGLVNTGFNVCPEVTKQTQKENRKVYVREQIKPFISTAELMKKFQTSTHVKASLPQNRTKLTLTRPKEPEFVTSQRARPLRVKSSAELEEEMLAKIPKFKARPVNKKILAAPALPAPQRSTPHLPEFQEFNLETMARANQHAETSSIASTQVSKQHNDWKPHLTAPKPPVLQTMLRARPTKAKTTAELEQEELDKAPKFKAKPLNKKIFESKGEMGIFCNTKKHITIPQEFHFATDERISKPNSVLDAFDKLSLTSESCHEKPLPRITAPNPFNLRTEIQKQACDKFDPSFYPRFKKWCDDYFYIKHRDERRGLGGIFFDDLNDYDQEMLLKFSTECANSVVPAYIPIVEKRKDMEFTEQHKAWQQLRRGRYVEFNLVYDRGTTFGLKTGGRIESILVSLPLSARWEYDHKPEEGTEEWKLLDACINPKEWI</sequence>
<dbReference type="Pfam" id="PF12214">
    <property type="entry name" value="TPX2_importin"/>
    <property type="match status" value="2"/>
</dbReference>
<comment type="similarity">
    <text evidence="2">Belongs to the aerobic coproporphyrinogen-III oxidase family.</text>
</comment>
<dbReference type="EC" id="1.3.3.3" evidence="4"/>
<evidence type="ECO:0000259" key="8">
    <source>
        <dbReference type="Pfam" id="PF12214"/>
    </source>
</evidence>
<evidence type="ECO:0000256" key="1">
    <source>
        <dbReference type="ARBA" id="ARBA00005168"/>
    </source>
</evidence>
<evidence type="ECO:0000256" key="2">
    <source>
        <dbReference type="ARBA" id="ARBA00010644"/>
    </source>
</evidence>
<evidence type="ECO:0000256" key="4">
    <source>
        <dbReference type="ARBA" id="ARBA00012869"/>
    </source>
</evidence>
<gene>
    <name evidence="9" type="ORF">F2Q68_00042828</name>
</gene>
<name>A0A8S9MJC8_BRACR</name>
<keyword evidence="5" id="KW-0560">Oxidoreductase</keyword>
<protein>
    <recommendedName>
        <fullName evidence="4">coproporphyrinogen oxidase</fullName>
        <ecNumber evidence="4">1.3.3.3</ecNumber>
    </recommendedName>
</protein>
<comment type="subunit">
    <text evidence="3">Homodimer.</text>
</comment>
<dbReference type="EMBL" id="QGKW02000007">
    <property type="protein sequence ID" value="KAF2618011.1"/>
    <property type="molecule type" value="Genomic_DNA"/>
</dbReference>
<organism evidence="9 10">
    <name type="scientific">Brassica cretica</name>
    <name type="common">Mustard</name>
    <dbReference type="NCBI Taxonomy" id="69181"/>
    <lineage>
        <taxon>Eukaryota</taxon>
        <taxon>Viridiplantae</taxon>
        <taxon>Streptophyta</taxon>
        <taxon>Embryophyta</taxon>
        <taxon>Tracheophyta</taxon>
        <taxon>Spermatophyta</taxon>
        <taxon>Magnoliopsida</taxon>
        <taxon>eudicotyledons</taxon>
        <taxon>Gunneridae</taxon>
        <taxon>Pentapetalae</taxon>
        <taxon>rosids</taxon>
        <taxon>malvids</taxon>
        <taxon>Brassicales</taxon>
        <taxon>Brassicaceae</taxon>
        <taxon>Brassiceae</taxon>
        <taxon>Brassica</taxon>
    </lineage>
</organism>
<evidence type="ECO:0000256" key="6">
    <source>
        <dbReference type="ARBA" id="ARBA00023244"/>
    </source>
</evidence>
<dbReference type="Pfam" id="PF01218">
    <property type="entry name" value="Coprogen_oxidas"/>
    <property type="match status" value="1"/>
</dbReference>
<comment type="catalytic activity">
    <reaction evidence="7">
        <text>coproporphyrinogen III + O2 + 2 H(+) = protoporphyrinogen IX + 2 CO2 + 2 H2O</text>
        <dbReference type="Rhea" id="RHEA:18257"/>
        <dbReference type="ChEBI" id="CHEBI:15377"/>
        <dbReference type="ChEBI" id="CHEBI:15378"/>
        <dbReference type="ChEBI" id="CHEBI:15379"/>
        <dbReference type="ChEBI" id="CHEBI:16526"/>
        <dbReference type="ChEBI" id="CHEBI:57307"/>
        <dbReference type="ChEBI" id="CHEBI:57309"/>
        <dbReference type="EC" id="1.3.3.3"/>
    </reaction>
</comment>
<dbReference type="PRINTS" id="PR00073">
    <property type="entry name" value="COPRGNOXDASE"/>
</dbReference>
<comment type="caution">
    <text evidence="9">The sequence shown here is derived from an EMBL/GenBank/DDBJ whole genome shotgun (WGS) entry which is preliminary data.</text>
</comment>
<dbReference type="GO" id="GO:0009570">
    <property type="term" value="C:chloroplast stroma"/>
    <property type="evidence" value="ECO:0007669"/>
    <property type="project" value="TreeGrafter"/>
</dbReference>
<dbReference type="Proteomes" id="UP000712281">
    <property type="component" value="Unassembled WGS sequence"/>
</dbReference>
<dbReference type="Gene3D" id="3.40.1500.10">
    <property type="entry name" value="Coproporphyrinogen III oxidase, aerobic"/>
    <property type="match status" value="1"/>
</dbReference>
<feature type="domain" description="TPX2 central" evidence="8">
    <location>
        <begin position="187"/>
        <end position="235"/>
    </location>
</feature>
<evidence type="ECO:0000256" key="5">
    <source>
        <dbReference type="ARBA" id="ARBA00023002"/>
    </source>
</evidence>
<evidence type="ECO:0000256" key="7">
    <source>
        <dbReference type="ARBA" id="ARBA00049102"/>
    </source>
</evidence>
<dbReference type="InterPro" id="IPR036406">
    <property type="entry name" value="Coprogen_oxidase_aer_sf"/>
</dbReference>
<dbReference type="InterPro" id="IPR027330">
    <property type="entry name" value="TPX2_central_dom"/>
</dbReference>
<comment type="pathway">
    <text evidence="1">Porphyrin-containing compound metabolism; protoporphyrin-IX biosynthesis; protoporphyrinogen-IX from coproporphyrinogen-III (O2 route): step 1/1.</text>
</comment>
<keyword evidence="6" id="KW-0627">Porphyrin biosynthesis</keyword>
<dbReference type="PROSITE" id="PS01021">
    <property type="entry name" value="COPROGEN_OXIDASE"/>
    <property type="match status" value="1"/>
</dbReference>
<reference evidence="9" key="1">
    <citation type="submission" date="2019-12" db="EMBL/GenBank/DDBJ databases">
        <title>Genome sequencing and annotation of Brassica cretica.</title>
        <authorList>
            <person name="Studholme D.J."/>
            <person name="Sarris P.F."/>
        </authorList>
    </citation>
    <scope>NUCLEOTIDE SEQUENCE</scope>
    <source>
        <strain evidence="9">PFS-001/15</strain>
        <tissue evidence="9">Leaf</tissue>
    </source>
</reference>